<feature type="transmembrane region" description="Helical" evidence="6">
    <location>
        <begin position="135"/>
        <end position="154"/>
    </location>
</feature>
<dbReference type="GO" id="GO:0012505">
    <property type="term" value="C:endomembrane system"/>
    <property type="evidence" value="ECO:0007669"/>
    <property type="project" value="UniProtKB-SubCell"/>
</dbReference>
<keyword evidence="9" id="KW-1185">Reference proteome</keyword>
<dbReference type="GO" id="GO:0022857">
    <property type="term" value="F:transmembrane transporter activity"/>
    <property type="evidence" value="ECO:0007669"/>
    <property type="project" value="InterPro"/>
</dbReference>
<feature type="transmembrane region" description="Helical" evidence="6">
    <location>
        <begin position="187"/>
        <end position="206"/>
    </location>
</feature>
<feature type="transmembrane region" description="Helical" evidence="6">
    <location>
        <begin position="450"/>
        <end position="470"/>
    </location>
</feature>
<keyword evidence="5 6" id="KW-0472">Membrane</keyword>
<dbReference type="OrthoDB" id="3639251at2759"/>
<feature type="transmembrane region" description="Helical" evidence="6">
    <location>
        <begin position="88"/>
        <end position="115"/>
    </location>
</feature>
<keyword evidence="4 6" id="KW-1133">Transmembrane helix</keyword>
<evidence type="ECO:0000313" key="9">
    <source>
        <dbReference type="Proteomes" id="UP000007264"/>
    </source>
</evidence>
<feature type="transmembrane region" description="Helical" evidence="6">
    <location>
        <begin position="218"/>
        <end position="240"/>
    </location>
</feature>
<dbReference type="CDD" id="cd06174">
    <property type="entry name" value="MFS"/>
    <property type="match status" value="1"/>
</dbReference>
<feature type="transmembrane region" description="Helical" evidence="6">
    <location>
        <begin position="252"/>
        <end position="272"/>
    </location>
</feature>
<reference evidence="8 9" key="1">
    <citation type="journal article" date="2012" name="Genome Biol.">
        <title>The genome of the polar eukaryotic microalga coccomyxa subellipsoidea reveals traits of cold adaptation.</title>
        <authorList>
            <person name="Blanc G."/>
            <person name="Agarkova I."/>
            <person name="Grimwood J."/>
            <person name="Kuo A."/>
            <person name="Brueggeman A."/>
            <person name="Dunigan D."/>
            <person name="Gurnon J."/>
            <person name="Ladunga I."/>
            <person name="Lindquist E."/>
            <person name="Lucas S."/>
            <person name="Pangilinan J."/>
            <person name="Proschold T."/>
            <person name="Salamov A."/>
            <person name="Schmutz J."/>
            <person name="Weeks D."/>
            <person name="Yamada T."/>
            <person name="Claverie J.M."/>
            <person name="Grigoriev I."/>
            <person name="Van Etten J."/>
            <person name="Lomsadze A."/>
            <person name="Borodovsky M."/>
        </authorList>
    </citation>
    <scope>NUCLEOTIDE SEQUENCE [LARGE SCALE GENOMIC DNA]</scope>
    <source>
        <strain evidence="8 9">C-169</strain>
    </source>
</reference>
<feature type="transmembrane region" description="Helical" evidence="6">
    <location>
        <begin position="490"/>
        <end position="514"/>
    </location>
</feature>
<dbReference type="InterPro" id="IPR036259">
    <property type="entry name" value="MFS_trans_sf"/>
</dbReference>
<evidence type="ECO:0000256" key="4">
    <source>
        <dbReference type="ARBA" id="ARBA00022989"/>
    </source>
</evidence>
<dbReference type="Pfam" id="PF07690">
    <property type="entry name" value="MFS_1"/>
    <property type="match status" value="1"/>
</dbReference>
<feature type="transmembrane region" description="Helical" evidence="6">
    <location>
        <begin position="379"/>
        <end position="404"/>
    </location>
</feature>
<keyword evidence="3 6" id="KW-0812">Transmembrane</keyword>
<evidence type="ECO:0000256" key="1">
    <source>
        <dbReference type="ARBA" id="ARBA00004127"/>
    </source>
</evidence>
<evidence type="ECO:0000256" key="6">
    <source>
        <dbReference type="SAM" id="Phobius"/>
    </source>
</evidence>
<feature type="transmembrane region" description="Helical" evidence="6">
    <location>
        <begin position="343"/>
        <end position="367"/>
    </location>
</feature>
<dbReference type="EMBL" id="AGSI01000007">
    <property type="protein sequence ID" value="EIE23453.1"/>
    <property type="molecule type" value="Genomic_DNA"/>
</dbReference>
<keyword evidence="2" id="KW-0813">Transport</keyword>
<feature type="domain" description="Major facilitator superfamily (MFS) profile" evidence="7">
    <location>
        <begin position="94"/>
        <end position="506"/>
    </location>
</feature>
<dbReference type="PROSITE" id="PS50850">
    <property type="entry name" value="MFS"/>
    <property type="match status" value="1"/>
</dbReference>
<comment type="caution">
    <text evidence="8">The sequence shown here is derived from an EMBL/GenBank/DDBJ whole genome shotgun (WGS) entry which is preliminary data.</text>
</comment>
<evidence type="ECO:0000256" key="5">
    <source>
        <dbReference type="ARBA" id="ARBA00023136"/>
    </source>
</evidence>
<feature type="transmembrane region" description="Helical" evidence="6">
    <location>
        <begin position="301"/>
        <end position="323"/>
    </location>
</feature>
<accession>I0YYI4</accession>
<sequence length="577" mass="61103">MATMNPKVSIKAQSPEKVPYMAPSHSGVAAGALSAAGMSSRVSRRVDVSPEHLQPLPDDVEAGSTSGAQIEGEVGTLMVGVKLQMSEVLIAWLAVIVMTLSAILSLLGTLILSYFNQQISVSIGMTDAQYGMLTGYAYYLLFSIAMTAQGYCIDRYSLNRVYVVGFGGLLGGAALLIQGFATSFTMMLIGMVLSAVGGSVFAILPIPILSDILPPEQLSFAGAIFSCAAYLAEALAGNLAFVCDKRGISWRWAVVSLGIGCVAAALATFAFIREPPVGRFIVKKEGKDKPQKSDFTIKQTVTYMASMSSMWILTIATGLRLLPLDLSGAYMPSYYSALYPSQTTVFTAMASIVGICGLLASFIYGAVCQRFYVRLPTISLYTTAIGAIIASGFVSMTVCSRAIAGGDQDKGYGIALTGMSLAVLIGEGWQGPLTVMLTLALPPDIKSFAISLWSGLTQLIGPATSVLFGIYLTIGGWKKGTPEYIRPARIFMLAAMLGSYLSAAALYISAIGAVKRDIAKREALARTGGPAQITLSPRRKMAFIVGSTVLVVAVAVLIIMSFFFSYDPDIVMHPRIG</sequence>
<dbReference type="AlphaFoldDB" id="I0YYI4"/>
<dbReference type="InterPro" id="IPR011701">
    <property type="entry name" value="MFS"/>
</dbReference>
<gene>
    <name evidence="8" type="ORF">COCSUDRAFT_65924</name>
</gene>
<dbReference type="RefSeq" id="XP_005647997.1">
    <property type="nucleotide sequence ID" value="XM_005647940.1"/>
</dbReference>
<dbReference type="InterPro" id="IPR020846">
    <property type="entry name" value="MFS_dom"/>
</dbReference>
<dbReference type="GO" id="GO:0005886">
    <property type="term" value="C:plasma membrane"/>
    <property type="evidence" value="ECO:0007669"/>
    <property type="project" value="TreeGrafter"/>
</dbReference>
<proteinExistence type="predicted"/>
<comment type="subcellular location">
    <subcellularLocation>
        <location evidence="1">Endomembrane system</location>
        <topology evidence="1">Multi-pass membrane protein</topology>
    </subcellularLocation>
</comment>
<name>I0YYI4_COCSC</name>
<evidence type="ECO:0000256" key="3">
    <source>
        <dbReference type="ARBA" id="ARBA00022692"/>
    </source>
</evidence>
<dbReference type="GeneID" id="17041445"/>
<feature type="transmembrane region" description="Helical" evidence="6">
    <location>
        <begin position="161"/>
        <end position="181"/>
    </location>
</feature>
<dbReference type="PANTHER" id="PTHR23501:SF191">
    <property type="entry name" value="VACUOLAR BASIC AMINO ACID TRANSPORTER 4"/>
    <property type="match status" value="1"/>
</dbReference>
<dbReference type="Proteomes" id="UP000007264">
    <property type="component" value="Unassembled WGS sequence"/>
</dbReference>
<dbReference type="KEGG" id="csl:COCSUDRAFT_65924"/>
<dbReference type="PANTHER" id="PTHR23501">
    <property type="entry name" value="MAJOR FACILITATOR SUPERFAMILY"/>
    <property type="match status" value="1"/>
</dbReference>
<dbReference type="Gene3D" id="1.20.1250.20">
    <property type="entry name" value="MFS general substrate transporter like domains"/>
    <property type="match status" value="1"/>
</dbReference>
<protein>
    <submittedName>
        <fullName evidence="8">MFS general substrate transporter</fullName>
    </submittedName>
</protein>
<evidence type="ECO:0000313" key="8">
    <source>
        <dbReference type="EMBL" id="EIE23453.1"/>
    </source>
</evidence>
<evidence type="ECO:0000259" key="7">
    <source>
        <dbReference type="PROSITE" id="PS50850"/>
    </source>
</evidence>
<organism evidence="8 9">
    <name type="scientific">Coccomyxa subellipsoidea (strain C-169)</name>
    <name type="common">Green microalga</name>
    <dbReference type="NCBI Taxonomy" id="574566"/>
    <lineage>
        <taxon>Eukaryota</taxon>
        <taxon>Viridiplantae</taxon>
        <taxon>Chlorophyta</taxon>
        <taxon>core chlorophytes</taxon>
        <taxon>Trebouxiophyceae</taxon>
        <taxon>Trebouxiophyceae incertae sedis</taxon>
        <taxon>Coccomyxaceae</taxon>
        <taxon>Coccomyxa</taxon>
        <taxon>Coccomyxa subellipsoidea</taxon>
    </lineage>
</organism>
<feature type="transmembrane region" description="Helical" evidence="6">
    <location>
        <begin position="542"/>
        <end position="564"/>
    </location>
</feature>
<dbReference type="SUPFAM" id="SSF103473">
    <property type="entry name" value="MFS general substrate transporter"/>
    <property type="match status" value="1"/>
</dbReference>
<evidence type="ECO:0000256" key="2">
    <source>
        <dbReference type="ARBA" id="ARBA00022448"/>
    </source>
</evidence>